<evidence type="ECO:0000313" key="2">
    <source>
        <dbReference type="EMBL" id="MBM0275805.1"/>
    </source>
</evidence>
<dbReference type="EMBL" id="JAEVHL010000034">
    <property type="protein sequence ID" value="MBM0275805.1"/>
    <property type="molecule type" value="Genomic_DNA"/>
</dbReference>
<dbReference type="RefSeq" id="WP_203148191.1">
    <property type="nucleotide sequence ID" value="NZ_JAEVHL010000034.1"/>
</dbReference>
<feature type="region of interest" description="Disordered" evidence="1">
    <location>
        <begin position="40"/>
        <end position="63"/>
    </location>
</feature>
<dbReference type="Proteomes" id="UP000622245">
    <property type="component" value="Unassembled WGS sequence"/>
</dbReference>
<feature type="compositionally biased region" description="Basic residues" evidence="1">
    <location>
        <begin position="47"/>
        <end position="63"/>
    </location>
</feature>
<comment type="caution">
    <text evidence="2">The sequence shown here is derived from an EMBL/GenBank/DDBJ whole genome shotgun (WGS) entry which is preliminary data.</text>
</comment>
<proteinExistence type="predicted"/>
<name>A0ABS1YEH7_9ACTN</name>
<accession>A0ABS1YEH7</accession>
<gene>
    <name evidence="2" type="ORF">JM949_10345</name>
</gene>
<keyword evidence="3" id="KW-1185">Reference proteome</keyword>
<evidence type="ECO:0000256" key="1">
    <source>
        <dbReference type="SAM" id="MobiDB-lite"/>
    </source>
</evidence>
<organism evidence="2 3">
    <name type="scientific">Micromonospora tarensis</name>
    <dbReference type="NCBI Taxonomy" id="2806100"/>
    <lineage>
        <taxon>Bacteria</taxon>
        <taxon>Bacillati</taxon>
        <taxon>Actinomycetota</taxon>
        <taxon>Actinomycetes</taxon>
        <taxon>Micromonosporales</taxon>
        <taxon>Micromonosporaceae</taxon>
        <taxon>Micromonospora</taxon>
    </lineage>
</organism>
<evidence type="ECO:0000313" key="3">
    <source>
        <dbReference type="Proteomes" id="UP000622245"/>
    </source>
</evidence>
<protein>
    <submittedName>
        <fullName evidence="2">Uncharacterized protein</fullName>
    </submittedName>
</protein>
<reference evidence="2 3" key="1">
    <citation type="submission" date="2021-01" db="EMBL/GenBank/DDBJ databases">
        <title>Draft genome sequence of Micromonospora sp. strain STR1s_6.</title>
        <authorList>
            <person name="Karlyshev A."/>
            <person name="Jawad R."/>
        </authorList>
    </citation>
    <scope>NUCLEOTIDE SEQUENCE [LARGE SCALE GENOMIC DNA]</scope>
    <source>
        <strain evidence="2 3">STR1S-6</strain>
    </source>
</reference>
<sequence length="63" mass="6680">MSVSIAATVRITTKSSAVWRNCRACGSLAPLAPDQDCCPSCGQSTTARRRPVAGKRRSGRNSK</sequence>